<dbReference type="AlphaFoldDB" id="A0A412IFN2"/>
<gene>
    <name evidence="2" type="ORF">DWX97_14320</name>
</gene>
<keyword evidence="1" id="KW-1133">Transmembrane helix</keyword>
<proteinExistence type="predicted"/>
<evidence type="ECO:0000256" key="1">
    <source>
        <dbReference type="SAM" id="Phobius"/>
    </source>
</evidence>
<reference evidence="2 3" key="1">
    <citation type="submission" date="2018-08" db="EMBL/GenBank/DDBJ databases">
        <title>A genome reference for cultivated species of the human gut microbiota.</title>
        <authorList>
            <person name="Zou Y."/>
            <person name="Xue W."/>
            <person name="Luo G."/>
        </authorList>
    </citation>
    <scope>NUCLEOTIDE SEQUENCE [LARGE SCALE GENOMIC DNA]</scope>
    <source>
        <strain evidence="2 3">AF22-3AC</strain>
    </source>
</reference>
<feature type="transmembrane region" description="Helical" evidence="1">
    <location>
        <begin position="7"/>
        <end position="24"/>
    </location>
</feature>
<keyword evidence="1" id="KW-0812">Transmembrane</keyword>
<dbReference type="EMBL" id="QRVJ01000012">
    <property type="protein sequence ID" value="RGS35839.1"/>
    <property type="molecule type" value="Genomic_DNA"/>
</dbReference>
<accession>A0A412IFN2</accession>
<sequence>MKTFRKLQKAAIVVGMVYGIWLGANVDATSKDSISGMVIVALAVVVALSILVPTDKKDTETV</sequence>
<dbReference type="Proteomes" id="UP000283341">
    <property type="component" value="Unassembled WGS sequence"/>
</dbReference>
<keyword evidence="1" id="KW-0472">Membrane</keyword>
<comment type="caution">
    <text evidence="2">The sequence shown here is derived from an EMBL/GenBank/DDBJ whole genome shotgun (WGS) entry which is preliminary data.</text>
</comment>
<evidence type="ECO:0000313" key="2">
    <source>
        <dbReference type="EMBL" id="RGS35839.1"/>
    </source>
</evidence>
<evidence type="ECO:0000313" key="3">
    <source>
        <dbReference type="Proteomes" id="UP000283341"/>
    </source>
</evidence>
<feature type="transmembrane region" description="Helical" evidence="1">
    <location>
        <begin position="36"/>
        <end position="54"/>
    </location>
</feature>
<name>A0A412IFN2_9BACE</name>
<protein>
    <submittedName>
        <fullName evidence="2">Uncharacterized protein</fullName>
    </submittedName>
</protein>
<organism evidence="2 3">
    <name type="scientific">Bacteroides cellulosilyticus</name>
    <dbReference type="NCBI Taxonomy" id="246787"/>
    <lineage>
        <taxon>Bacteria</taxon>
        <taxon>Pseudomonadati</taxon>
        <taxon>Bacteroidota</taxon>
        <taxon>Bacteroidia</taxon>
        <taxon>Bacteroidales</taxon>
        <taxon>Bacteroidaceae</taxon>
        <taxon>Bacteroides</taxon>
    </lineage>
</organism>